<evidence type="ECO:0000256" key="1">
    <source>
        <dbReference type="ARBA" id="ARBA00023125"/>
    </source>
</evidence>
<dbReference type="InterPro" id="IPR050109">
    <property type="entry name" value="HTH-type_TetR-like_transc_reg"/>
</dbReference>
<dbReference type="InterPro" id="IPR041490">
    <property type="entry name" value="KstR2_TetR_C"/>
</dbReference>
<dbReference type="InterPro" id="IPR036271">
    <property type="entry name" value="Tet_transcr_reg_TetR-rel_C_sf"/>
</dbReference>
<proteinExistence type="predicted"/>
<accession>A0A5N3PAM6</accession>
<protein>
    <submittedName>
        <fullName evidence="4">TetR/AcrR family transcriptional regulator</fullName>
    </submittedName>
</protein>
<sequence length="213" mass="23074">MIMAFTAESATSRQDIVRTATLLLGERGYQGMSMRLLAQELGMSAPSLYHHFPSKGALLFAVLEDNQKDFLGGMASAVASAGADPVRQLGALVQAHVRFQIEKIEYARVYDRTFLGMGPLVEALSDQQRNLMRGLQRQHTENVRRILRSGAACGVMTVDDVAVTAFAIISLCDGVIGWYRAAGRLGIEEIAQRYADLALKLAGAQASSAANLR</sequence>
<dbReference type="SUPFAM" id="SSF48498">
    <property type="entry name" value="Tetracyclin repressor-like, C-terminal domain"/>
    <property type="match status" value="1"/>
</dbReference>
<dbReference type="OrthoDB" id="9809772at2"/>
<dbReference type="SUPFAM" id="SSF46689">
    <property type="entry name" value="Homeodomain-like"/>
    <property type="match status" value="1"/>
</dbReference>
<name>A0A5N3PAM6_9HYPH</name>
<evidence type="ECO:0000256" key="2">
    <source>
        <dbReference type="PROSITE-ProRule" id="PRU00335"/>
    </source>
</evidence>
<dbReference type="PANTHER" id="PTHR30055:SF237">
    <property type="entry name" value="TRANSCRIPTIONAL REPRESSOR MCE3R"/>
    <property type="match status" value="1"/>
</dbReference>
<keyword evidence="5" id="KW-1185">Reference proteome</keyword>
<keyword evidence="1 2" id="KW-0238">DNA-binding</keyword>
<reference evidence="4 5" key="1">
    <citation type="journal article" date="2019" name="Microorganisms">
        <title>Genome Insights into the Novel Species Microvirga brassicacearum, a Rapeseed Endophyte with Biotechnological Potential.</title>
        <authorList>
            <person name="Jimenez-Gomez A."/>
            <person name="Saati-Santamaria Z."/>
            <person name="Igual J.M."/>
            <person name="Rivas R."/>
            <person name="Mateos P.F."/>
            <person name="Garcia-Fraile P."/>
        </authorList>
    </citation>
    <scope>NUCLEOTIDE SEQUENCE [LARGE SCALE GENOMIC DNA]</scope>
    <source>
        <strain evidence="4 5">CDVBN77</strain>
    </source>
</reference>
<evidence type="ECO:0000313" key="4">
    <source>
        <dbReference type="EMBL" id="KAB0266777.1"/>
    </source>
</evidence>
<dbReference type="Gene3D" id="1.10.357.10">
    <property type="entry name" value="Tetracycline Repressor, domain 2"/>
    <property type="match status" value="1"/>
</dbReference>
<organism evidence="4 5">
    <name type="scientific">Microvirga brassicacearum</name>
    <dbReference type="NCBI Taxonomy" id="2580413"/>
    <lineage>
        <taxon>Bacteria</taxon>
        <taxon>Pseudomonadati</taxon>
        <taxon>Pseudomonadota</taxon>
        <taxon>Alphaproteobacteria</taxon>
        <taxon>Hyphomicrobiales</taxon>
        <taxon>Methylobacteriaceae</taxon>
        <taxon>Microvirga</taxon>
    </lineage>
</organism>
<dbReference type="PROSITE" id="PS50977">
    <property type="entry name" value="HTH_TETR_2"/>
    <property type="match status" value="1"/>
</dbReference>
<evidence type="ECO:0000313" key="5">
    <source>
        <dbReference type="Proteomes" id="UP000325684"/>
    </source>
</evidence>
<comment type="caution">
    <text evidence="4">The sequence shown here is derived from an EMBL/GenBank/DDBJ whole genome shotgun (WGS) entry which is preliminary data.</text>
</comment>
<dbReference type="InterPro" id="IPR001647">
    <property type="entry name" value="HTH_TetR"/>
</dbReference>
<feature type="DNA-binding region" description="H-T-H motif" evidence="2">
    <location>
        <begin position="33"/>
        <end position="52"/>
    </location>
</feature>
<gene>
    <name evidence="4" type="ORF">FEZ63_12440</name>
</gene>
<evidence type="ECO:0000259" key="3">
    <source>
        <dbReference type="PROSITE" id="PS50977"/>
    </source>
</evidence>
<dbReference type="GO" id="GO:0003700">
    <property type="term" value="F:DNA-binding transcription factor activity"/>
    <property type="evidence" value="ECO:0007669"/>
    <property type="project" value="TreeGrafter"/>
</dbReference>
<dbReference type="Pfam" id="PF17932">
    <property type="entry name" value="TetR_C_24"/>
    <property type="match status" value="1"/>
</dbReference>
<dbReference type="PANTHER" id="PTHR30055">
    <property type="entry name" value="HTH-TYPE TRANSCRIPTIONAL REGULATOR RUTR"/>
    <property type="match status" value="1"/>
</dbReference>
<dbReference type="PRINTS" id="PR00455">
    <property type="entry name" value="HTHTETR"/>
</dbReference>
<dbReference type="Pfam" id="PF00440">
    <property type="entry name" value="TetR_N"/>
    <property type="match status" value="1"/>
</dbReference>
<dbReference type="AlphaFoldDB" id="A0A5N3PAM6"/>
<dbReference type="GO" id="GO:0000976">
    <property type="term" value="F:transcription cis-regulatory region binding"/>
    <property type="evidence" value="ECO:0007669"/>
    <property type="project" value="TreeGrafter"/>
</dbReference>
<dbReference type="Proteomes" id="UP000325684">
    <property type="component" value="Unassembled WGS sequence"/>
</dbReference>
<dbReference type="EMBL" id="VCMV01000016">
    <property type="protein sequence ID" value="KAB0266777.1"/>
    <property type="molecule type" value="Genomic_DNA"/>
</dbReference>
<feature type="domain" description="HTH tetR-type" evidence="3">
    <location>
        <begin position="10"/>
        <end position="70"/>
    </location>
</feature>
<dbReference type="InterPro" id="IPR009057">
    <property type="entry name" value="Homeodomain-like_sf"/>
</dbReference>